<evidence type="ECO:0000313" key="5">
    <source>
        <dbReference type="Proteomes" id="UP000242638"/>
    </source>
</evidence>
<organism evidence="4 5">
    <name type="scientific">Poecilia reticulata</name>
    <name type="common">Guppy</name>
    <name type="synonym">Acanthophacelus reticulatus</name>
    <dbReference type="NCBI Taxonomy" id="8081"/>
    <lineage>
        <taxon>Eukaryota</taxon>
        <taxon>Metazoa</taxon>
        <taxon>Chordata</taxon>
        <taxon>Craniata</taxon>
        <taxon>Vertebrata</taxon>
        <taxon>Euteleostomi</taxon>
        <taxon>Actinopterygii</taxon>
        <taxon>Neopterygii</taxon>
        <taxon>Teleostei</taxon>
        <taxon>Neoteleostei</taxon>
        <taxon>Acanthomorphata</taxon>
        <taxon>Ovalentaria</taxon>
        <taxon>Atherinomorphae</taxon>
        <taxon>Cyprinodontiformes</taxon>
        <taxon>Poeciliidae</taxon>
        <taxon>Poeciliinae</taxon>
        <taxon>Poecilia</taxon>
    </lineage>
</organism>
<dbReference type="Ensembl" id="ENSPRET00000006464.1">
    <property type="protein sequence ID" value="ENSPREP00000006378.1"/>
    <property type="gene ID" value="ENSPREG00000004397.1"/>
</dbReference>
<dbReference type="Pfam" id="PF00085">
    <property type="entry name" value="Thioredoxin"/>
    <property type="match status" value="1"/>
</dbReference>
<dbReference type="Gene3D" id="3.40.30.10">
    <property type="entry name" value="Glutaredoxin"/>
    <property type="match status" value="1"/>
</dbReference>
<name>A0A3P9NA15_POERE</name>
<reference evidence="5" key="1">
    <citation type="submission" date="2013-11" db="EMBL/GenBank/DDBJ databases">
        <title>The genomic landscape of the Guanapo guppy.</title>
        <authorList>
            <person name="Kuenstner A."/>
            <person name="Dreyer C."/>
        </authorList>
    </citation>
    <scope>NUCLEOTIDE SEQUENCE</scope>
    <source>
        <strain evidence="5">Guanapo</strain>
    </source>
</reference>
<evidence type="ECO:0000313" key="4">
    <source>
        <dbReference type="Ensembl" id="ENSPREP00000006378.1"/>
    </source>
</evidence>
<dbReference type="SUPFAM" id="SSF52833">
    <property type="entry name" value="Thioredoxin-like"/>
    <property type="match status" value="1"/>
</dbReference>
<dbReference type="InterPro" id="IPR017937">
    <property type="entry name" value="Thioredoxin_CS"/>
</dbReference>
<dbReference type="PROSITE" id="PS00194">
    <property type="entry name" value="THIOREDOXIN_1"/>
    <property type="match status" value="1"/>
</dbReference>
<evidence type="ECO:0000259" key="3">
    <source>
        <dbReference type="Pfam" id="PF00085"/>
    </source>
</evidence>
<reference evidence="4" key="2">
    <citation type="submission" date="2025-08" db="UniProtKB">
        <authorList>
            <consortium name="Ensembl"/>
        </authorList>
    </citation>
    <scope>IDENTIFICATION</scope>
    <source>
        <strain evidence="4">Guanapo</strain>
    </source>
</reference>
<reference evidence="4" key="3">
    <citation type="submission" date="2025-09" db="UniProtKB">
        <authorList>
            <consortium name="Ensembl"/>
        </authorList>
    </citation>
    <scope>IDENTIFICATION</scope>
    <source>
        <strain evidence="4">Guanapo</strain>
    </source>
</reference>
<keyword evidence="2" id="KW-0676">Redox-active center</keyword>
<proteinExistence type="predicted"/>
<keyword evidence="5" id="KW-1185">Reference proteome</keyword>
<dbReference type="AlphaFoldDB" id="A0A3P9NA15"/>
<dbReference type="InterPro" id="IPR036249">
    <property type="entry name" value="Thioredoxin-like_sf"/>
</dbReference>
<accession>A0A3P9NA15</accession>
<keyword evidence="1" id="KW-1015">Disulfide bond</keyword>
<evidence type="ECO:0000256" key="1">
    <source>
        <dbReference type="ARBA" id="ARBA00023157"/>
    </source>
</evidence>
<dbReference type="CDD" id="cd02947">
    <property type="entry name" value="TRX_family"/>
    <property type="match status" value="1"/>
</dbReference>
<dbReference type="Bgee" id="ENSPREG00000004397">
    <property type="expression patterns" value="Expressed in head"/>
</dbReference>
<dbReference type="InterPro" id="IPR013766">
    <property type="entry name" value="Thioredoxin_domain"/>
</dbReference>
<evidence type="ECO:0000256" key="2">
    <source>
        <dbReference type="ARBA" id="ARBA00023284"/>
    </source>
</evidence>
<protein>
    <recommendedName>
        <fullName evidence="3">Thioredoxin domain-containing protein</fullName>
    </recommendedName>
</protein>
<dbReference type="Proteomes" id="UP000242638">
    <property type="component" value="Unassembled WGS sequence"/>
</dbReference>
<dbReference type="PANTHER" id="PTHR46115">
    <property type="entry name" value="THIOREDOXIN-LIKE PROTEIN 1"/>
    <property type="match status" value="1"/>
</dbReference>
<sequence length="133" mass="14957">MKLDLHSEFELTTVRCCQAFIRAWSQQVGSFRAYSGADQLDGWMDEKESYITPLLFDNILSQTGNKLVVVAFTASWCGPCQMMGPKLAEDSTNKDVIFLKVDVDKASDVRKHCAISCTYHFYKNGNKVSASTR</sequence>
<dbReference type="STRING" id="8081.ENSPREP00000006378"/>
<feature type="domain" description="Thioredoxin" evidence="3">
    <location>
        <begin position="55"/>
        <end position="129"/>
    </location>
</feature>